<comment type="similarity">
    <text evidence="2 6">Belongs to the pseudouridine synthase RluA family.</text>
</comment>
<accession>A0A1S1V6H1</accession>
<evidence type="ECO:0000256" key="1">
    <source>
        <dbReference type="ARBA" id="ARBA00000073"/>
    </source>
</evidence>
<keyword evidence="5" id="KW-0694">RNA-binding</keyword>
<dbReference type="InterPro" id="IPR006225">
    <property type="entry name" value="PsdUridine_synth_RluC/D"/>
</dbReference>
<dbReference type="GO" id="GO:0120159">
    <property type="term" value="F:rRNA pseudouridine synthase activity"/>
    <property type="evidence" value="ECO:0007669"/>
    <property type="project" value="UniProtKB-ARBA"/>
</dbReference>
<comment type="function">
    <text evidence="6">Responsible for synthesis of pseudouridine from uracil.</text>
</comment>
<dbReference type="Proteomes" id="UP000180254">
    <property type="component" value="Unassembled WGS sequence"/>
</dbReference>
<dbReference type="Gene3D" id="3.10.290.10">
    <property type="entry name" value="RNA-binding S4 domain"/>
    <property type="match status" value="1"/>
</dbReference>
<dbReference type="EMBL" id="MKIE01000004">
    <property type="protein sequence ID" value="OHW62241.1"/>
    <property type="molecule type" value="Genomic_DNA"/>
</dbReference>
<dbReference type="AlphaFoldDB" id="A0A1S1V6H1"/>
<sequence>MKEIKVGKNESEQRIDRFLKKYMANATKGYIYKMLRKKRIKLNGKRANPEDMISEGDIVTMYLADETIDKFKRDEKEVLENVKLDIIYEDENIIMIDKPKGVLSHSAEGDYKEENIVSQLVSYLYHKGEYVPRLEKAFTPSICNRLDRNTSGILIGAKNYETLKCVNEAIKNRKIDKFYRCIVVGRVDREMELRDYLEKDESRNMVSVSRGPGDSKKEIVTVIRPVKSNGRYSLLEVELITGRTHQIRAHLASKGNPIIGDRKYGNSEENKKLRQRYGLDSQYLHAYRLRLDGLSGSLEYLNGKEFVSELKGNMKRIEEELLI</sequence>
<dbReference type="GO" id="GO:0000455">
    <property type="term" value="P:enzyme-directed rRNA pseudouridine synthesis"/>
    <property type="evidence" value="ECO:0007669"/>
    <property type="project" value="UniProtKB-ARBA"/>
</dbReference>
<evidence type="ECO:0000256" key="3">
    <source>
        <dbReference type="ARBA" id="ARBA00023235"/>
    </source>
</evidence>
<evidence type="ECO:0000259" key="7">
    <source>
        <dbReference type="SMART" id="SM00363"/>
    </source>
</evidence>
<dbReference type="InterPro" id="IPR050188">
    <property type="entry name" value="RluA_PseudoU_synthase"/>
</dbReference>
<dbReference type="PANTHER" id="PTHR21600">
    <property type="entry name" value="MITOCHONDRIAL RNA PSEUDOURIDINE SYNTHASE"/>
    <property type="match status" value="1"/>
</dbReference>
<evidence type="ECO:0000256" key="4">
    <source>
        <dbReference type="PIRSR" id="PIRSR606225-1"/>
    </source>
</evidence>
<evidence type="ECO:0000256" key="2">
    <source>
        <dbReference type="ARBA" id="ARBA00010876"/>
    </source>
</evidence>
<evidence type="ECO:0000313" key="9">
    <source>
        <dbReference type="Proteomes" id="UP000180254"/>
    </source>
</evidence>
<evidence type="ECO:0000256" key="6">
    <source>
        <dbReference type="RuleBase" id="RU362028"/>
    </source>
</evidence>
<name>A0A1S1V6H1_9FIRM</name>
<dbReference type="InterPro" id="IPR006145">
    <property type="entry name" value="PsdUridine_synth_RsuA/RluA"/>
</dbReference>
<dbReference type="EC" id="5.4.99.-" evidence="6"/>
<protein>
    <recommendedName>
        <fullName evidence="6">Pseudouridine synthase</fullName>
        <ecNumber evidence="6">5.4.99.-</ecNumber>
    </recommendedName>
</protein>
<dbReference type="SMART" id="SM00363">
    <property type="entry name" value="S4"/>
    <property type="match status" value="1"/>
</dbReference>
<organism evidence="8 9">
    <name type="scientific">Andreesenia angusta</name>
    <dbReference type="NCBI Taxonomy" id="39480"/>
    <lineage>
        <taxon>Bacteria</taxon>
        <taxon>Bacillati</taxon>
        <taxon>Bacillota</taxon>
        <taxon>Tissierellia</taxon>
        <taxon>Tissierellales</taxon>
        <taxon>Gottschalkiaceae</taxon>
        <taxon>Andreesenia</taxon>
    </lineage>
</organism>
<keyword evidence="3 6" id="KW-0413">Isomerase</keyword>
<gene>
    <name evidence="8" type="primary">rluC</name>
    <name evidence="8" type="ORF">EUAN_13110</name>
</gene>
<dbReference type="CDD" id="cd00165">
    <property type="entry name" value="S4"/>
    <property type="match status" value="1"/>
</dbReference>
<evidence type="ECO:0000313" key="8">
    <source>
        <dbReference type="EMBL" id="OHW62241.1"/>
    </source>
</evidence>
<dbReference type="InterPro" id="IPR020103">
    <property type="entry name" value="PsdUridine_synth_cat_dom_sf"/>
</dbReference>
<dbReference type="GO" id="GO:0003723">
    <property type="term" value="F:RNA binding"/>
    <property type="evidence" value="ECO:0007669"/>
    <property type="project" value="UniProtKB-KW"/>
</dbReference>
<dbReference type="InterPro" id="IPR002942">
    <property type="entry name" value="S4_RNA-bd"/>
</dbReference>
<feature type="active site" evidence="4">
    <location>
        <position position="147"/>
    </location>
</feature>
<dbReference type="Pfam" id="PF00849">
    <property type="entry name" value="PseudoU_synth_2"/>
    <property type="match status" value="1"/>
</dbReference>
<dbReference type="OrthoDB" id="9807829at2"/>
<dbReference type="STRING" id="39480.EUAN_13110"/>
<comment type="catalytic activity">
    <reaction evidence="1 6">
        <text>a uridine in RNA = a pseudouridine in RNA</text>
        <dbReference type="Rhea" id="RHEA:48348"/>
        <dbReference type="Rhea" id="RHEA-COMP:12068"/>
        <dbReference type="Rhea" id="RHEA-COMP:12069"/>
        <dbReference type="ChEBI" id="CHEBI:65314"/>
        <dbReference type="ChEBI" id="CHEBI:65315"/>
    </reaction>
</comment>
<dbReference type="PROSITE" id="PS01129">
    <property type="entry name" value="PSI_RLU"/>
    <property type="match status" value="1"/>
</dbReference>
<dbReference type="SUPFAM" id="SSF55174">
    <property type="entry name" value="Alpha-L RNA-binding motif"/>
    <property type="match status" value="1"/>
</dbReference>
<dbReference type="Pfam" id="PF01479">
    <property type="entry name" value="S4"/>
    <property type="match status" value="1"/>
</dbReference>
<dbReference type="NCBIfam" id="TIGR00005">
    <property type="entry name" value="rluA_subfam"/>
    <property type="match status" value="1"/>
</dbReference>
<feature type="domain" description="RNA-binding S4" evidence="7">
    <location>
        <begin position="13"/>
        <end position="77"/>
    </location>
</feature>
<dbReference type="PANTHER" id="PTHR21600:SF83">
    <property type="entry name" value="PSEUDOURIDYLATE SYNTHASE RPUSD4, MITOCHONDRIAL"/>
    <property type="match status" value="1"/>
</dbReference>
<keyword evidence="9" id="KW-1185">Reference proteome</keyword>
<evidence type="ECO:0000256" key="5">
    <source>
        <dbReference type="PROSITE-ProRule" id="PRU00182"/>
    </source>
</evidence>
<dbReference type="InterPro" id="IPR036986">
    <property type="entry name" value="S4_RNA-bd_sf"/>
</dbReference>
<dbReference type="RefSeq" id="WP_071062884.1">
    <property type="nucleotide sequence ID" value="NZ_MKIE01000004.1"/>
</dbReference>
<proteinExistence type="inferred from homology"/>
<dbReference type="PROSITE" id="PS50889">
    <property type="entry name" value="S4"/>
    <property type="match status" value="1"/>
</dbReference>
<dbReference type="InterPro" id="IPR006224">
    <property type="entry name" value="PsdUridine_synth_RluA-like_CS"/>
</dbReference>
<dbReference type="Gene3D" id="3.30.2350.10">
    <property type="entry name" value="Pseudouridine synthase"/>
    <property type="match status" value="1"/>
</dbReference>
<dbReference type="SUPFAM" id="SSF55120">
    <property type="entry name" value="Pseudouridine synthase"/>
    <property type="match status" value="1"/>
</dbReference>
<reference evidence="8 9" key="1">
    <citation type="submission" date="2016-09" db="EMBL/GenBank/DDBJ databases">
        <title>Genome sequence of Eubacterium angustum.</title>
        <authorList>
            <person name="Poehlein A."/>
            <person name="Daniel R."/>
        </authorList>
    </citation>
    <scope>NUCLEOTIDE SEQUENCE [LARGE SCALE GENOMIC DNA]</scope>
    <source>
        <strain evidence="8 9">DSM 1989</strain>
    </source>
</reference>
<comment type="caution">
    <text evidence="8">The sequence shown here is derived from an EMBL/GenBank/DDBJ whole genome shotgun (WGS) entry which is preliminary data.</text>
</comment>
<dbReference type="CDD" id="cd02869">
    <property type="entry name" value="PseudoU_synth_RluA_like"/>
    <property type="match status" value="1"/>
</dbReference>